<reference evidence="3" key="1">
    <citation type="journal article" date="2019" name="Plant Biotechnol. J.">
        <title>Genome sequencing of the Australian wild diploid species Gossypium australe highlights disease resistance and delayed gland morphogenesis.</title>
        <authorList>
            <person name="Cai Y."/>
            <person name="Cai X."/>
            <person name="Wang Q."/>
            <person name="Wang P."/>
            <person name="Zhang Y."/>
            <person name="Cai C."/>
            <person name="Xu Y."/>
            <person name="Wang K."/>
            <person name="Zhou Z."/>
            <person name="Wang C."/>
            <person name="Geng S."/>
            <person name="Li B."/>
            <person name="Dong Q."/>
            <person name="Hou Y."/>
            <person name="Wang H."/>
            <person name="Ai P."/>
            <person name="Liu Z."/>
            <person name="Yi F."/>
            <person name="Sun M."/>
            <person name="An G."/>
            <person name="Cheng J."/>
            <person name="Zhang Y."/>
            <person name="Shi Q."/>
            <person name="Xie Y."/>
            <person name="Shi X."/>
            <person name="Chang Y."/>
            <person name="Huang F."/>
            <person name="Chen Y."/>
            <person name="Hong S."/>
            <person name="Mi L."/>
            <person name="Sun Q."/>
            <person name="Zhang L."/>
            <person name="Zhou B."/>
            <person name="Peng R."/>
            <person name="Zhang X."/>
            <person name="Liu F."/>
        </authorList>
    </citation>
    <scope>NUCLEOTIDE SEQUENCE [LARGE SCALE GENOMIC DNA]</scope>
    <source>
        <strain evidence="3">cv. PA1801</strain>
    </source>
</reference>
<feature type="chain" id="PRO_5022985929" evidence="1">
    <location>
        <begin position="26"/>
        <end position="127"/>
    </location>
</feature>
<keyword evidence="3" id="KW-1185">Reference proteome</keyword>
<accession>A0A5B6VND0</accession>
<sequence length="127" mass="14777">MLSATVLSSSFACWLGFAGVRRVEGDKVYSFNLLYCNFREIRLDIFSLLHCNFREIRLRDKIGYLQSAPLQLQGDKSRNFNLPHYNFRGIREMRFVDSPILLHCPLGDMTRGIDFMGLCLCQMIRMS</sequence>
<proteinExistence type="predicted"/>
<keyword evidence="1" id="KW-0732">Signal</keyword>
<protein>
    <submittedName>
        <fullName evidence="2">UDP-N-acetylmuramoylalanine--D-glutamate ligase</fullName>
    </submittedName>
</protein>
<organism evidence="2 3">
    <name type="scientific">Gossypium australe</name>
    <dbReference type="NCBI Taxonomy" id="47621"/>
    <lineage>
        <taxon>Eukaryota</taxon>
        <taxon>Viridiplantae</taxon>
        <taxon>Streptophyta</taxon>
        <taxon>Embryophyta</taxon>
        <taxon>Tracheophyta</taxon>
        <taxon>Spermatophyta</taxon>
        <taxon>Magnoliopsida</taxon>
        <taxon>eudicotyledons</taxon>
        <taxon>Gunneridae</taxon>
        <taxon>Pentapetalae</taxon>
        <taxon>rosids</taxon>
        <taxon>malvids</taxon>
        <taxon>Malvales</taxon>
        <taxon>Malvaceae</taxon>
        <taxon>Malvoideae</taxon>
        <taxon>Gossypium</taxon>
    </lineage>
</organism>
<name>A0A5B6VND0_9ROSI</name>
<dbReference type="GO" id="GO:0016874">
    <property type="term" value="F:ligase activity"/>
    <property type="evidence" value="ECO:0007669"/>
    <property type="project" value="UniProtKB-KW"/>
</dbReference>
<gene>
    <name evidence="2" type="ORF">EPI10_016271</name>
</gene>
<dbReference type="EMBL" id="SMMG02000006">
    <property type="protein sequence ID" value="KAA3470573.1"/>
    <property type="molecule type" value="Genomic_DNA"/>
</dbReference>
<evidence type="ECO:0000313" key="2">
    <source>
        <dbReference type="EMBL" id="KAA3470573.1"/>
    </source>
</evidence>
<evidence type="ECO:0000256" key="1">
    <source>
        <dbReference type="SAM" id="SignalP"/>
    </source>
</evidence>
<dbReference type="OrthoDB" id="10461223at2759"/>
<dbReference type="Proteomes" id="UP000325315">
    <property type="component" value="Unassembled WGS sequence"/>
</dbReference>
<dbReference type="AlphaFoldDB" id="A0A5B6VND0"/>
<keyword evidence="2" id="KW-0436">Ligase</keyword>
<feature type="signal peptide" evidence="1">
    <location>
        <begin position="1"/>
        <end position="25"/>
    </location>
</feature>
<comment type="caution">
    <text evidence="2">The sequence shown here is derived from an EMBL/GenBank/DDBJ whole genome shotgun (WGS) entry which is preliminary data.</text>
</comment>
<evidence type="ECO:0000313" key="3">
    <source>
        <dbReference type="Proteomes" id="UP000325315"/>
    </source>
</evidence>